<dbReference type="Pfam" id="PF02308">
    <property type="entry name" value="MgtC"/>
    <property type="match status" value="1"/>
</dbReference>
<evidence type="ECO:0000256" key="3">
    <source>
        <dbReference type="ARBA" id="ARBA00022475"/>
    </source>
</evidence>
<evidence type="ECO:0000313" key="10">
    <source>
        <dbReference type="Proteomes" id="UP000474757"/>
    </source>
</evidence>
<evidence type="ECO:0000256" key="5">
    <source>
        <dbReference type="ARBA" id="ARBA00022989"/>
    </source>
</evidence>
<feature type="transmembrane region" description="Helical" evidence="7">
    <location>
        <begin position="52"/>
        <end position="71"/>
    </location>
</feature>
<gene>
    <name evidence="9" type="ORF">GZA08_13335</name>
</gene>
<organism evidence="9 10">
    <name type="scientific">Pseudoroseicyclus tamaricis</name>
    <dbReference type="NCBI Taxonomy" id="2705421"/>
    <lineage>
        <taxon>Bacteria</taxon>
        <taxon>Pseudomonadati</taxon>
        <taxon>Pseudomonadota</taxon>
        <taxon>Alphaproteobacteria</taxon>
        <taxon>Rhodobacterales</taxon>
        <taxon>Paracoccaceae</taxon>
        <taxon>Pseudoroseicyclus</taxon>
    </lineage>
</organism>
<comment type="caution">
    <text evidence="9">The sequence shown here is derived from an EMBL/GenBank/DDBJ whole genome shotgun (WGS) entry which is preliminary data.</text>
</comment>
<dbReference type="PANTHER" id="PTHR33778:SF1">
    <property type="entry name" value="MAGNESIUM TRANSPORTER YHID-RELATED"/>
    <property type="match status" value="1"/>
</dbReference>
<feature type="transmembrane region" description="Helical" evidence="7">
    <location>
        <begin position="83"/>
        <end position="104"/>
    </location>
</feature>
<keyword evidence="7" id="KW-0997">Cell inner membrane</keyword>
<proteinExistence type="inferred from homology"/>
<accession>A0A6B2JZ85</accession>
<dbReference type="Proteomes" id="UP000474757">
    <property type="component" value="Unassembled WGS sequence"/>
</dbReference>
<keyword evidence="5 7" id="KW-1133">Transmembrane helix</keyword>
<feature type="transmembrane region" description="Helical" evidence="7">
    <location>
        <begin position="134"/>
        <end position="152"/>
    </location>
</feature>
<dbReference type="PRINTS" id="PR01837">
    <property type="entry name" value="MGTCSAPBPROT"/>
</dbReference>
<reference evidence="9 10" key="1">
    <citation type="submission" date="2020-02" db="EMBL/GenBank/DDBJ databases">
        <title>Pseudoroseicyclus tamarix, sp. nov., isolated from offshore sediment of a Tamarix chinensis forest.</title>
        <authorList>
            <person name="Gai Y."/>
        </authorList>
    </citation>
    <scope>NUCLEOTIDE SEQUENCE [LARGE SCALE GENOMIC DNA]</scope>
    <source>
        <strain evidence="9 10">CLL3-39</strain>
    </source>
</reference>
<sequence length="167" mass="17787">MLQALLDELRPNFTAVTFTATLVRLLAALLLSSLIGVEREYREKTAGLRTHMLIGVAACLFVIVGEELAILDFGGDSKQTDPIRLIEAVTAGVAFLAAGLIFNYKGEARNVTTGASMWLAGAIGLSCGAGHVPLAAVATLVTIVVVWFVGAVERRLSPRKRPARPEE</sequence>
<keyword evidence="3" id="KW-1003">Cell membrane</keyword>
<evidence type="ECO:0000256" key="4">
    <source>
        <dbReference type="ARBA" id="ARBA00022692"/>
    </source>
</evidence>
<evidence type="ECO:0000256" key="2">
    <source>
        <dbReference type="ARBA" id="ARBA00009298"/>
    </source>
</evidence>
<dbReference type="PANTHER" id="PTHR33778">
    <property type="entry name" value="PROTEIN MGTC"/>
    <property type="match status" value="1"/>
</dbReference>
<comment type="subcellular location">
    <subcellularLocation>
        <location evidence="7">Cell inner membrane</location>
        <topology evidence="7">Multi-pass membrane protein</topology>
    </subcellularLocation>
    <subcellularLocation>
        <location evidence="1">Cell membrane</location>
        <topology evidence="1">Multi-pass membrane protein</topology>
    </subcellularLocation>
</comment>
<keyword evidence="4 7" id="KW-0812">Transmembrane</keyword>
<comment type="similarity">
    <text evidence="2 7">Belongs to the MgtC/SapB family.</text>
</comment>
<evidence type="ECO:0000256" key="1">
    <source>
        <dbReference type="ARBA" id="ARBA00004651"/>
    </source>
</evidence>
<dbReference type="InterPro" id="IPR003416">
    <property type="entry name" value="MgtC/SapB/SrpB/YhiD_fam"/>
</dbReference>
<dbReference type="GO" id="GO:0005886">
    <property type="term" value="C:plasma membrane"/>
    <property type="evidence" value="ECO:0007669"/>
    <property type="project" value="UniProtKB-SubCell"/>
</dbReference>
<protein>
    <recommendedName>
        <fullName evidence="7">Protein MgtC</fullName>
    </recommendedName>
</protein>
<dbReference type="InterPro" id="IPR049177">
    <property type="entry name" value="MgtC_SapB_SrpB_YhiD_N"/>
</dbReference>
<keyword evidence="6 7" id="KW-0472">Membrane</keyword>
<evidence type="ECO:0000256" key="7">
    <source>
        <dbReference type="RuleBase" id="RU365041"/>
    </source>
</evidence>
<keyword evidence="10" id="KW-1185">Reference proteome</keyword>
<dbReference type="AlphaFoldDB" id="A0A6B2JZ85"/>
<evidence type="ECO:0000313" key="9">
    <source>
        <dbReference type="EMBL" id="NDV01949.1"/>
    </source>
</evidence>
<dbReference type="RefSeq" id="WP_163894457.1">
    <property type="nucleotide sequence ID" value="NZ_JAAFYS010000003.1"/>
</dbReference>
<dbReference type="EMBL" id="JAAGAB010000003">
    <property type="protein sequence ID" value="NDV01949.1"/>
    <property type="molecule type" value="Genomic_DNA"/>
</dbReference>
<name>A0A6B2JZ85_9RHOB</name>
<feature type="domain" description="MgtC/SapB/SrpB/YhiD N-terminal" evidence="8">
    <location>
        <begin position="25"/>
        <end position="154"/>
    </location>
</feature>
<evidence type="ECO:0000259" key="8">
    <source>
        <dbReference type="Pfam" id="PF02308"/>
    </source>
</evidence>
<evidence type="ECO:0000256" key="6">
    <source>
        <dbReference type="ARBA" id="ARBA00023136"/>
    </source>
</evidence>
<feature type="transmembrane region" description="Helical" evidence="7">
    <location>
        <begin position="12"/>
        <end position="31"/>
    </location>
</feature>
<feature type="transmembrane region" description="Helical" evidence="7">
    <location>
        <begin position="111"/>
        <end position="128"/>
    </location>
</feature>